<dbReference type="Pfam" id="PF00239">
    <property type="entry name" value="Resolvase"/>
    <property type="match status" value="1"/>
</dbReference>
<dbReference type="OrthoDB" id="9786476at2"/>
<gene>
    <name evidence="8" type="ordered locus">Veis_2852</name>
</gene>
<feature type="domain" description="Resolvase/invertase-type recombinase catalytic" evidence="7">
    <location>
        <begin position="16"/>
        <end position="139"/>
    </location>
</feature>
<proteinExistence type="predicted"/>
<evidence type="ECO:0000256" key="6">
    <source>
        <dbReference type="SAM" id="MobiDB-lite"/>
    </source>
</evidence>
<organism evidence="8 9">
    <name type="scientific">Verminephrobacter eiseniae (strain EF01-2)</name>
    <dbReference type="NCBI Taxonomy" id="391735"/>
    <lineage>
        <taxon>Bacteria</taxon>
        <taxon>Pseudomonadati</taxon>
        <taxon>Pseudomonadota</taxon>
        <taxon>Betaproteobacteria</taxon>
        <taxon>Burkholderiales</taxon>
        <taxon>Comamonadaceae</taxon>
        <taxon>Verminephrobacter</taxon>
    </lineage>
</organism>
<evidence type="ECO:0000259" key="7">
    <source>
        <dbReference type="SMART" id="SM00857"/>
    </source>
</evidence>
<dbReference type="SUPFAM" id="SSF53041">
    <property type="entry name" value="Resolvase-like"/>
    <property type="match status" value="1"/>
</dbReference>
<evidence type="ECO:0000313" key="9">
    <source>
        <dbReference type="Proteomes" id="UP000000374"/>
    </source>
</evidence>
<dbReference type="InterPro" id="IPR036162">
    <property type="entry name" value="Resolvase-like_N_sf"/>
</dbReference>
<feature type="active site" description="O-(5'-phospho-DNA)-serine intermediate" evidence="4 5">
    <location>
        <position position="23"/>
    </location>
</feature>
<dbReference type="InterPro" id="IPR006118">
    <property type="entry name" value="Recombinase_CS"/>
</dbReference>
<evidence type="ECO:0000313" key="8">
    <source>
        <dbReference type="EMBL" id="ABM58588.1"/>
    </source>
</evidence>
<dbReference type="GO" id="GO:0000150">
    <property type="term" value="F:DNA strand exchange activity"/>
    <property type="evidence" value="ECO:0007669"/>
    <property type="project" value="InterPro"/>
</dbReference>
<dbReference type="RefSeq" id="WP_011810584.1">
    <property type="nucleotide sequence ID" value="NC_008786.1"/>
</dbReference>
<dbReference type="eggNOG" id="COG1961">
    <property type="taxonomic scope" value="Bacteria"/>
</dbReference>
<sequence>MKPKKTPTVTAAASRYFAYLRVSTDDQNAANQKLGLLEYANAHGFAPLKIVEEIGSRAKSWRKRALADMLAEAQRGYVILSPEISRLGESALQVLDFMAKGVAVHITKHLTRDTRKLSMELAKNNLAGWYGRLVEQGTFPPSSAAKSPAPPPAPALRPRTAGAQPLSELLPGFDVQTPQRGRR</sequence>
<evidence type="ECO:0000256" key="5">
    <source>
        <dbReference type="PROSITE-ProRule" id="PRU10137"/>
    </source>
</evidence>
<dbReference type="GeneID" id="76463329"/>
<evidence type="ECO:0000256" key="4">
    <source>
        <dbReference type="PIRSR" id="PIRSR606118-50"/>
    </source>
</evidence>
<dbReference type="GO" id="GO:0003677">
    <property type="term" value="F:DNA binding"/>
    <property type="evidence" value="ECO:0007669"/>
    <property type="project" value="UniProtKB-KW"/>
</dbReference>
<dbReference type="GO" id="GO:0015074">
    <property type="term" value="P:DNA integration"/>
    <property type="evidence" value="ECO:0007669"/>
    <property type="project" value="UniProtKB-KW"/>
</dbReference>
<reference evidence="9" key="1">
    <citation type="submission" date="2006-12" db="EMBL/GenBank/DDBJ databases">
        <title>Complete sequence of chromosome 1 of Verminephrobacter eiseniae EF01-2.</title>
        <authorList>
            <person name="Copeland A."/>
            <person name="Lucas S."/>
            <person name="Lapidus A."/>
            <person name="Barry K."/>
            <person name="Detter J.C."/>
            <person name="Glavina del Rio T."/>
            <person name="Dalin E."/>
            <person name="Tice H."/>
            <person name="Pitluck S."/>
            <person name="Chertkov O."/>
            <person name="Brettin T."/>
            <person name="Bruce D."/>
            <person name="Han C."/>
            <person name="Tapia R."/>
            <person name="Gilna P."/>
            <person name="Schmutz J."/>
            <person name="Larimer F."/>
            <person name="Land M."/>
            <person name="Hauser L."/>
            <person name="Kyrpides N."/>
            <person name="Kim E."/>
            <person name="Stahl D."/>
            <person name="Richardson P."/>
        </authorList>
    </citation>
    <scope>NUCLEOTIDE SEQUENCE [LARGE SCALE GENOMIC DNA]</scope>
    <source>
        <strain evidence="9">EF01-2</strain>
    </source>
</reference>
<accession>A1WLT1</accession>
<dbReference type="Proteomes" id="UP000000374">
    <property type="component" value="Chromosome"/>
</dbReference>
<keyword evidence="2" id="KW-0238">DNA-binding</keyword>
<dbReference type="EMBL" id="CP000542">
    <property type="protein sequence ID" value="ABM58588.1"/>
    <property type="molecule type" value="Genomic_DNA"/>
</dbReference>
<dbReference type="Gene3D" id="3.40.50.1390">
    <property type="entry name" value="Resolvase, N-terminal catalytic domain"/>
    <property type="match status" value="1"/>
</dbReference>
<dbReference type="PROSITE" id="PS00397">
    <property type="entry name" value="RECOMBINASES_1"/>
    <property type="match status" value="1"/>
</dbReference>
<dbReference type="AlphaFoldDB" id="A1WLT1"/>
<dbReference type="KEGG" id="vei:Veis_2852"/>
<evidence type="ECO:0000256" key="2">
    <source>
        <dbReference type="ARBA" id="ARBA00023125"/>
    </source>
</evidence>
<name>A1WLT1_VEREI</name>
<feature type="region of interest" description="Disordered" evidence="6">
    <location>
        <begin position="140"/>
        <end position="183"/>
    </location>
</feature>
<protein>
    <submittedName>
        <fullName evidence="8">Resolvase, N-terminal domain</fullName>
    </submittedName>
</protein>
<dbReference type="InterPro" id="IPR006119">
    <property type="entry name" value="Resolv_N"/>
</dbReference>
<keyword evidence="1" id="KW-0229">DNA integration</keyword>
<evidence type="ECO:0000256" key="1">
    <source>
        <dbReference type="ARBA" id="ARBA00022908"/>
    </source>
</evidence>
<keyword evidence="9" id="KW-1185">Reference proteome</keyword>
<dbReference type="HOGENOM" id="CLU_1474590_0_0_4"/>
<keyword evidence="3" id="KW-0233">DNA recombination</keyword>
<evidence type="ECO:0000256" key="3">
    <source>
        <dbReference type="ARBA" id="ARBA00023172"/>
    </source>
</evidence>
<dbReference type="SMART" id="SM00857">
    <property type="entry name" value="Resolvase"/>
    <property type="match status" value="1"/>
</dbReference>